<gene>
    <name evidence="2" type="ORF">B0T20DRAFT_480442</name>
</gene>
<keyword evidence="1" id="KW-0812">Transmembrane</keyword>
<protein>
    <submittedName>
        <fullName evidence="2">Uncharacterized protein</fullName>
    </submittedName>
</protein>
<feature type="transmembrane region" description="Helical" evidence="1">
    <location>
        <begin position="41"/>
        <end position="61"/>
    </location>
</feature>
<dbReference type="EMBL" id="JAUTDP010000008">
    <property type="protein sequence ID" value="KAK3396831.1"/>
    <property type="molecule type" value="Genomic_DNA"/>
</dbReference>
<feature type="transmembrane region" description="Helical" evidence="1">
    <location>
        <begin position="73"/>
        <end position="91"/>
    </location>
</feature>
<keyword evidence="3" id="KW-1185">Reference proteome</keyword>
<comment type="caution">
    <text evidence="2">The sequence shown here is derived from an EMBL/GenBank/DDBJ whole genome shotgun (WGS) entry which is preliminary data.</text>
</comment>
<keyword evidence="1" id="KW-1133">Transmembrane helix</keyword>
<reference evidence="2" key="2">
    <citation type="submission" date="2023-07" db="EMBL/GenBank/DDBJ databases">
        <authorList>
            <consortium name="Lawrence Berkeley National Laboratory"/>
            <person name="Haridas S."/>
            <person name="Hensen N."/>
            <person name="Bonometti L."/>
            <person name="Westerberg I."/>
            <person name="Brannstrom I.O."/>
            <person name="Guillou S."/>
            <person name="Cros-Aarteil S."/>
            <person name="Calhoun S."/>
            <person name="Kuo A."/>
            <person name="Mondo S."/>
            <person name="Pangilinan J."/>
            <person name="Riley R."/>
            <person name="LaButti K."/>
            <person name="Andreopoulos B."/>
            <person name="Lipzen A."/>
            <person name="Chen C."/>
            <person name="Yanf M."/>
            <person name="Daum C."/>
            <person name="Ng V."/>
            <person name="Clum A."/>
            <person name="Steindorff A."/>
            <person name="Ohm R."/>
            <person name="Martin F."/>
            <person name="Silar P."/>
            <person name="Natvig D."/>
            <person name="Lalanne C."/>
            <person name="Gautier V."/>
            <person name="Ament-velasquez S.L."/>
            <person name="Kruys A."/>
            <person name="Hutchinson M.I."/>
            <person name="Powell A.J."/>
            <person name="Barry K."/>
            <person name="Miller A.N."/>
            <person name="Grigoriev I.V."/>
            <person name="Debuchy R."/>
            <person name="Gladieux P."/>
            <person name="Thoren M.H."/>
            <person name="Johannesson H."/>
        </authorList>
    </citation>
    <scope>NUCLEOTIDE SEQUENCE</scope>
    <source>
        <strain evidence="2">FGSC 1904</strain>
    </source>
</reference>
<accession>A0AAE0UAB4</accession>
<reference evidence="2" key="1">
    <citation type="journal article" date="2023" name="Mol. Phylogenet. Evol.">
        <title>Genome-scale phylogeny and comparative genomics of the fungal order Sordariales.</title>
        <authorList>
            <person name="Hensen N."/>
            <person name="Bonometti L."/>
            <person name="Westerberg I."/>
            <person name="Brannstrom I.O."/>
            <person name="Guillou S."/>
            <person name="Cros-Aarteil S."/>
            <person name="Calhoun S."/>
            <person name="Haridas S."/>
            <person name="Kuo A."/>
            <person name="Mondo S."/>
            <person name="Pangilinan J."/>
            <person name="Riley R."/>
            <person name="LaButti K."/>
            <person name="Andreopoulos B."/>
            <person name="Lipzen A."/>
            <person name="Chen C."/>
            <person name="Yan M."/>
            <person name="Daum C."/>
            <person name="Ng V."/>
            <person name="Clum A."/>
            <person name="Steindorff A."/>
            <person name="Ohm R.A."/>
            <person name="Martin F."/>
            <person name="Silar P."/>
            <person name="Natvig D.O."/>
            <person name="Lalanne C."/>
            <person name="Gautier V."/>
            <person name="Ament-Velasquez S.L."/>
            <person name="Kruys A."/>
            <person name="Hutchinson M.I."/>
            <person name="Powell A.J."/>
            <person name="Barry K."/>
            <person name="Miller A.N."/>
            <person name="Grigoriev I.V."/>
            <person name="Debuchy R."/>
            <person name="Gladieux P."/>
            <person name="Hiltunen Thoren M."/>
            <person name="Johannesson H."/>
        </authorList>
    </citation>
    <scope>NUCLEOTIDE SEQUENCE</scope>
    <source>
        <strain evidence="2">FGSC 1904</strain>
    </source>
</reference>
<name>A0AAE0UAB4_SORBR</name>
<evidence type="ECO:0000256" key="1">
    <source>
        <dbReference type="SAM" id="Phobius"/>
    </source>
</evidence>
<organism evidence="2 3">
    <name type="scientific">Sordaria brevicollis</name>
    <dbReference type="NCBI Taxonomy" id="83679"/>
    <lineage>
        <taxon>Eukaryota</taxon>
        <taxon>Fungi</taxon>
        <taxon>Dikarya</taxon>
        <taxon>Ascomycota</taxon>
        <taxon>Pezizomycotina</taxon>
        <taxon>Sordariomycetes</taxon>
        <taxon>Sordariomycetidae</taxon>
        <taxon>Sordariales</taxon>
        <taxon>Sordariaceae</taxon>
        <taxon>Sordaria</taxon>
    </lineage>
</organism>
<evidence type="ECO:0000313" key="3">
    <source>
        <dbReference type="Proteomes" id="UP001281003"/>
    </source>
</evidence>
<evidence type="ECO:0000313" key="2">
    <source>
        <dbReference type="EMBL" id="KAK3396831.1"/>
    </source>
</evidence>
<proteinExistence type="predicted"/>
<dbReference type="Proteomes" id="UP001281003">
    <property type="component" value="Unassembled WGS sequence"/>
</dbReference>
<dbReference type="AlphaFoldDB" id="A0AAE0UAB4"/>
<keyword evidence="1" id="KW-0472">Membrane</keyword>
<sequence>MDRNPPYLFELAMEELPKTPEGEAWLDDQVRSLERCEAHGWFWSITFIFSTLGFIAFLLRAPEEGYIFPEEGLVSYLPPCLFAAMILSFVWNR</sequence>